<organism evidence="1">
    <name type="scientific">Rodentolepis nana</name>
    <name type="common">Dwarf tapeworm</name>
    <name type="synonym">Hymenolepis nana</name>
    <dbReference type="NCBI Taxonomy" id="102285"/>
    <lineage>
        <taxon>Eukaryota</taxon>
        <taxon>Metazoa</taxon>
        <taxon>Spiralia</taxon>
        <taxon>Lophotrochozoa</taxon>
        <taxon>Platyhelminthes</taxon>
        <taxon>Cestoda</taxon>
        <taxon>Eucestoda</taxon>
        <taxon>Cyclophyllidea</taxon>
        <taxon>Hymenolepididae</taxon>
        <taxon>Rodentolepis</taxon>
    </lineage>
</organism>
<name>A0A0R3U080_RODNA</name>
<evidence type="ECO:0000313" key="1">
    <source>
        <dbReference type="WBParaSite" id="HNAJ_0001352901-mRNA-1"/>
    </source>
</evidence>
<sequence>MKLHLASVCDCFAGRQAKRMTPSGIAVVVFAVRNCVDELLHFRSQR</sequence>
<dbReference type="WBParaSite" id="HNAJ_0001352901-mRNA-1">
    <property type="protein sequence ID" value="HNAJ_0001352901-mRNA-1"/>
    <property type="gene ID" value="HNAJ_0001352901"/>
</dbReference>
<dbReference type="AlphaFoldDB" id="A0A0R3U080"/>
<protein>
    <submittedName>
        <fullName evidence="1">Macro domain-containing protein</fullName>
    </submittedName>
</protein>
<accession>A0A0R3U080</accession>
<reference evidence="1" key="1">
    <citation type="submission" date="2017-02" db="UniProtKB">
        <authorList>
            <consortium name="WormBaseParasite"/>
        </authorList>
    </citation>
    <scope>IDENTIFICATION</scope>
</reference>
<proteinExistence type="predicted"/>